<protein>
    <submittedName>
        <fullName evidence="2">Cold-regulated 413 inner membrane protein 2 chloroplastic</fullName>
    </submittedName>
    <submittedName>
        <fullName evidence="1">Retrovirus-related Pol polyprotein LINE-1</fullName>
    </submittedName>
</protein>
<gene>
    <name evidence="2" type="ORF">ZEAMMB73_Zm00001d006934</name>
    <name evidence="1" type="ORF">ZEAMMB73_Zm00001d046119</name>
</gene>
<dbReference type="EMBL" id="CM007648">
    <property type="protein sequence ID" value="ONM25518.1"/>
    <property type="molecule type" value="Genomic_DNA"/>
</dbReference>
<evidence type="ECO:0000313" key="2">
    <source>
        <dbReference type="EMBL" id="ONM25517.1"/>
    </source>
</evidence>
<name>A0A1D6F262_MAIZE</name>
<reference evidence="2" key="1">
    <citation type="submission" date="2015-12" db="EMBL/GenBank/DDBJ databases">
        <title>Update maize B73 reference genome by single molecule sequencing technologies.</title>
        <authorList>
            <consortium name="Maize Genome Sequencing Project"/>
            <person name="Ware D."/>
        </authorList>
    </citation>
    <scope>NUCLEOTIDE SEQUENCE [LARGE SCALE GENOMIC DNA]</scope>
    <source>
        <tissue evidence="2">Seedling</tissue>
    </source>
</reference>
<evidence type="ECO:0000313" key="1">
    <source>
        <dbReference type="EMBL" id="AQL03736.1"/>
    </source>
</evidence>
<dbReference type="EMBL" id="CM007648">
    <property type="protein sequence ID" value="ONM25517.1"/>
    <property type="molecule type" value="Genomic_DNA"/>
</dbReference>
<sequence>MSISMRLAIPAPAVTDAAPTRLRVRVAATGNDGSLPVARAAVQAETGALRGCASLPSKPLGAAQPCRSRGAPSCVTRRRTSACAPSSGSPPEPSRECLTCLLS</sequence>
<proteinExistence type="predicted"/>
<organism evidence="2">
    <name type="scientific">Zea mays</name>
    <name type="common">Maize</name>
    <dbReference type="NCBI Taxonomy" id="4577"/>
    <lineage>
        <taxon>Eukaryota</taxon>
        <taxon>Viridiplantae</taxon>
        <taxon>Streptophyta</taxon>
        <taxon>Embryophyta</taxon>
        <taxon>Tracheophyta</taxon>
        <taxon>Spermatophyta</taxon>
        <taxon>Magnoliopsida</taxon>
        <taxon>Liliopsida</taxon>
        <taxon>Poales</taxon>
        <taxon>Poaceae</taxon>
        <taxon>PACMAD clade</taxon>
        <taxon>Panicoideae</taxon>
        <taxon>Andropogonodae</taxon>
        <taxon>Andropogoneae</taxon>
        <taxon>Tripsacinae</taxon>
        <taxon>Zea</taxon>
    </lineage>
</organism>
<dbReference type="AlphaFoldDB" id="A0A1D6F262"/>
<accession>A0A1D6F262</accession>
<dbReference type="EMBL" id="CM000785">
    <property type="protein sequence ID" value="AQL03736.1"/>
    <property type="molecule type" value="Genomic_DNA"/>
</dbReference>